<proteinExistence type="predicted"/>
<gene>
    <name evidence="2" type="ORF">Mrose_01422</name>
</gene>
<dbReference type="EMBL" id="QWLA01000022">
    <property type="protein sequence ID" value="RIH87138.1"/>
    <property type="molecule type" value="Genomic_DNA"/>
</dbReference>
<dbReference type="Proteomes" id="UP000265341">
    <property type="component" value="Unassembled WGS sequence"/>
</dbReference>
<accession>A0A399ET52</accession>
<dbReference type="AlphaFoldDB" id="A0A399ET52"/>
<keyword evidence="1" id="KW-0472">Membrane</keyword>
<keyword evidence="3" id="KW-1185">Reference proteome</keyword>
<organism evidence="2 3">
    <name type="scientific">Calidithermus roseus</name>
    <dbReference type="NCBI Taxonomy" id="1644118"/>
    <lineage>
        <taxon>Bacteria</taxon>
        <taxon>Thermotogati</taxon>
        <taxon>Deinococcota</taxon>
        <taxon>Deinococci</taxon>
        <taxon>Thermales</taxon>
        <taxon>Thermaceae</taxon>
        <taxon>Calidithermus</taxon>
    </lineage>
</organism>
<protein>
    <submittedName>
        <fullName evidence="2">Uncharacterized protein</fullName>
    </submittedName>
</protein>
<feature type="transmembrane region" description="Helical" evidence="1">
    <location>
        <begin position="6"/>
        <end position="24"/>
    </location>
</feature>
<evidence type="ECO:0000313" key="3">
    <source>
        <dbReference type="Proteomes" id="UP000265341"/>
    </source>
</evidence>
<evidence type="ECO:0000256" key="1">
    <source>
        <dbReference type="SAM" id="Phobius"/>
    </source>
</evidence>
<evidence type="ECO:0000313" key="2">
    <source>
        <dbReference type="EMBL" id="RIH87138.1"/>
    </source>
</evidence>
<comment type="caution">
    <text evidence="2">The sequence shown here is derived from an EMBL/GenBank/DDBJ whole genome shotgun (WGS) entry which is preliminary data.</text>
</comment>
<reference evidence="2 3" key="1">
    <citation type="submission" date="2018-08" db="EMBL/GenBank/DDBJ databases">
        <title>Meiothermus roseus NBRC 110900 genome sequencing project.</title>
        <authorList>
            <person name="Da Costa M.S."/>
            <person name="Albuquerque L."/>
            <person name="Raposo P."/>
            <person name="Froufe H.J.C."/>
            <person name="Barroso C.S."/>
            <person name="Egas C."/>
        </authorList>
    </citation>
    <scope>NUCLEOTIDE SEQUENCE [LARGE SCALE GENOMIC DNA]</scope>
    <source>
        <strain evidence="2 3">NBRC 110900</strain>
    </source>
</reference>
<name>A0A399ET52_9DEIN</name>
<sequence>MGLMDFTLQVVIGLASSLGIRVNFLRKPRER</sequence>
<keyword evidence="1" id="KW-0812">Transmembrane</keyword>
<keyword evidence="1" id="KW-1133">Transmembrane helix</keyword>